<name>A0A0C2WTG4_AMAMK</name>
<reference evidence="2 3" key="1">
    <citation type="submission" date="2014-04" db="EMBL/GenBank/DDBJ databases">
        <title>Evolutionary Origins and Diversification of the Mycorrhizal Mutualists.</title>
        <authorList>
            <consortium name="DOE Joint Genome Institute"/>
            <consortium name="Mycorrhizal Genomics Consortium"/>
            <person name="Kohler A."/>
            <person name="Kuo A."/>
            <person name="Nagy L.G."/>
            <person name="Floudas D."/>
            <person name="Copeland A."/>
            <person name="Barry K.W."/>
            <person name="Cichocki N."/>
            <person name="Veneault-Fourrey C."/>
            <person name="LaButti K."/>
            <person name="Lindquist E.A."/>
            <person name="Lipzen A."/>
            <person name="Lundell T."/>
            <person name="Morin E."/>
            <person name="Murat C."/>
            <person name="Riley R."/>
            <person name="Ohm R."/>
            <person name="Sun H."/>
            <person name="Tunlid A."/>
            <person name="Henrissat B."/>
            <person name="Grigoriev I.V."/>
            <person name="Hibbett D.S."/>
            <person name="Martin F."/>
        </authorList>
    </citation>
    <scope>NUCLEOTIDE SEQUENCE [LARGE SCALE GENOMIC DNA]</scope>
    <source>
        <strain evidence="2 3">Koide BX008</strain>
    </source>
</reference>
<evidence type="ECO:0000313" key="3">
    <source>
        <dbReference type="Proteomes" id="UP000054549"/>
    </source>
</evidence>
<organism evidence="2 3">
    <name type="scientific">Amanita muscaria (strain Koide BX008)</name>
    <dbReference type="NCBI Taxonomy" id="946122"/>
    <lineage>
        <taxon>Eukaryota</taxon>
        <taxon>Fungi</taxon>
        <taxon>Dikarya</taxon>
        <taxon>Basidiomycota</taxon>
        <taxon>Agaricomycotina</taxon>
        <taxon>Agaricomycetes</taxon>
        <taxon>Agaricomycetidae</taxon>
        <taxon>Agaricales</taxon>
        <taxon>Pluteineae</taxon>
        <taxon>Amanitaceae</taxon>
        <taxon>Amanita</taxon>
    </lineage>
</organism>
<feature type="coiled-coil region" evidence="1">
    <location>
        <begin position="35"/>
        <end position="65"/>
    </location>
</feature>
<dbReference type="Proteomes" id="UP000054549">
    <property type="component" value="Unassembled WGS sequence"/>
</dbReference>
<accession>A0A0C2WTG4</accession>
<gene>
    <name evidence="2" type="ORF">M378DRAFT_998393</name>
</gene>
<keyword evidence="1" id="KW-0175">Coiled coil</keyword>
<evidence type="ECO:0000313" key="2">
    <source>
        <dbReference type="EMBL" id="KIL59628.1"/>
    </source>
</evidence>
<sequence>MVFAANVNQQLFQQRARQTGQPTRKCHEVGERLEVEKLQEQQEQQFEAKQRVEQLEATLKQQETVLRI</sequence>
<dbReference type="EMBL" id="KN818312">
    <property type="protein sequence ID" value="KIL59628.1"/>
    <property type="molecule type" value="Genomic_DNA"/>
</dbReference>
<evidence type="ECO:0000256" key="1">
    <source>
        <dbReference type="SAM" id="Coils"/>
    </source>
</evidence>
<dbReference type="HOGENOM" id="CLU_2793483_0_0_1"/>
<keyword evidence="3" id="KW-1185">Reference proteome</keyword>
<proteinExistence type="predicted"/>
<dbReference type="InParanoid" id="A0A0C2WTG4"/>
<protein>
    <submittedName>
        <fullName evidence="2">Uncharacterized protein</fullName>
    </submittedName>
</protein>
<dbReference type="AlphaFoldDB" id="A0A0C2WTG4"/>